<dbReference type="AlphaFoldDB" id="A0A5N5NXK1"/>
<evidence type="ECO:0000313" key="2">
    <source>
        <dbReference type="Proteomes" id="UP000327468"/>
    </source>
</evidence>
<evidence type="ECO:0000313" key="1">
    <source>
        <dbReference type="EMBL" id="KAB5571336.1"/>
    </source>
</evidence>
<accession>A0A5N5NXK1</accession>
<dbReference type="Proteomes" id="UP000327468">
    <property type="component" value="Chromosome 7"/>
</dbReference>
<proteinExistence type="predicted"/>
<dbReference type="Gene3D" id="1.10.8.10">
    <property type="entry name" value="DNA helicase RuvA subunit, C-terminal domain"/>
    <property type="match status" value="1"/>
</dbReference>
<keyword evidence="2" id="KW-1185">Reference proteome</keyword>
<organism evidence="1 2">
    <name type="scientific">Pangasianodon hypophthalmus</name>
    <name type="common">Striped catfish</name>
    <name type="synonym">Helicophagus hypophthalmus</name>
    <dbReference type="NCBI Taxonomy" id="310915"/>
    <lineage>
        <taxon>Eukaryota</taxon>
        <taxon>Metazoa</taxon>
        <taxon>Chordata</taxon>
        <taxon>Craniata</taxon>
        <taxon>Vertebrata</taxon>
        <taxon>Euteleostomi</taxon>
        <taxon>Actinopterygii</taxon>
        <taxon>Neopterygii</taxon>
        <taxon>Teleostei</taxon>
        <taxon>Ostariophysi</taxon>
        <taxon>Siluriformes</taxon>
        <taxon>Pangasiidae</taxon>
        <taxon>Pangasianodon</taxon>
    </lineage>
</organism>
<gene>
    <name evidence="1" type="ORF">PHYPO_G00223880</name>
</gene>
<sequence length="97" mass="10618">MLLATEIGIVSTQITKADKAEHIKRKRHTVSHTTHLDLGARPRTAAQGFLGSSTGAEDPRVVRMAHQVKEVLPDVPLSVITRDLCKTHLVFLTTAVK</sequence>
<protein>
    <submittedName>
        <fullName evidence="1">Uncharacterized protein</fullName>
    </submittedName>
</protein>
<reference evidence="1 2" key="1">
    <citation type="submission" date="2019-06" db="EMBL/GenBank/DDBJ databases">
        <title>A chromosome-scale genome assembly of the striped catfish, Pangasianodon hypophthalmus.</title>
        <authorList>
            <person name="Wen M."/>
            <person name="Zahm M."/>
            <person name="Roques C."/>
            <person name="Cabau C."/>
            <person name="Klopp C."/>
            <person name="Donnadieu C."/>
            <person name="Jouanno E."/>
            <person name="Avarre J.-C."/>
            <person name="Campet M."/>
            <person name="Ha T.T.T."/>
            <person name="Dugue R."/>
            <person name="Lampietro C."/>
            <person name="Louis A."/>
            <person name="Herpin A."/>
            <person name="Echchiki A."/>
            <person name="Berthelot C."/>
            <person name="Parey E."/>
            <person name="Roest-Crollius H."/>
            <person name="Braasch I."/>
            <person name="Postlethwait J."/>
            <person name="Bobe J."/>
            <person name="Montfort J."/>
            <person name="Bouchez O."/>
            <person name="Begum T."/>
            <person name="Schartl M."/>
            <person name="Guiguen Y."/>
        </authorList>
    </citation>
    <scope>NUCLEOTIDE SEQUENCE [LARGE SCALE GENOMIC DNA]</scope>
    <source>
        <strain evidence="1 2">Indonesia</strain>
        <tissue evidence="1">Blood</tissue>
    </source>
</reference>
<dbReference type="EMBL" id="VFJC01000008">
    <property type="protein sequence ID" value="KAB5571336.1"/>
    <property type="molecule type" value="Genomic_DNA"/>
</dbReference>
<comment type="caution">
    <text evidence="1">The sequence shown here is derived from an EMBL/GenBank/DDBJ whole genome shotgun (WGS) entry which is preliminary data.</text>
</comment>
<name>A0A5N5NXK1_PANHP</name>